<feature type="transmembrane region" description="Helical" evidence="5">
    <location>
        <begin position="163"/>
        <end position="182"/>
    </location>
</feature>
<evidence type="ECO:0000313" key="6">
    <source>
        <dbReference type="EMBL" id="MBB6147075.1"/>
    </source>
</evidence>
<feature type="transmembrane region" description="Helical" evidence="5">
    <location>
        <begin position="12"/>
        <end position="28"/>
    </location>
</feature>
<name>A0A841K248_9BACT</name>
<comment type="subcellular location">
    <subcellularLocation>
        <location evidence="1">Endomembrane system</location>
        <topology evidence="1">Multi-pass membrane protein</topology>
    </subcellularLocation>
</comment>
<evidence type="ECO:0000256" key="2">
    <source>
        <dbReference type="ARBA" id="ARBA00022692"/>
    </source>
</evidence>
<keyword evidence="6" id="KW-0808">Transferase</keyword>
<dbReference type="Pfam" id="PF04191">
    <property type="entry name" value="PEMT"/>
    <property type="match status" value="1"/>
</dbReference>
<dbReference type="OrthoDB" id="5471300at2"/>
<protein>
    <submittedName>
        <fullName evidence="6">Protein-S-isoprenylcysteine O-methyltransferase Ste14</fullName>
    </submittedName>
</protein>
<evidence type="ECO:0000313" key="7">
    <source>
        <dbReference type="Proteomes" id="UP000538666"/>
    </source>
</evidence>
<keyword evidence="4 5" id="KW-0472">Membrane</keyword>
<evidence type="ECO:0000256" key="4">
    <source>
        <dbReference type="ARBA" id="ARBA00023136"/>
    </source>
</evidence>
<accession>A0A841K248</accession>
<gene>
    <name evidence="6" type="ORF">HNQ77_005060</name>
</gene>
<dbReference type="Proteomes" id="UP000538666">
    <property type="component" value="Unassembled WGS sequence"/>
</dbReference>
<evidence type="ECO:0000256" key="5">
    <source>
        <dbReference type="SAM" id="Phobius"/>
    </source>
</evidence>
<dbReference type="RefSeq" id="WP_050059977.1">
    <property type="nucleotide sequence ID" value="NZ_JACHEK010000012.1"/>
</dbReference>
<dbReference type="GO" id="GO:0012505">
    <property type="term" value="C:endomembrane system"/>
    <property type="evidence" value="ECO:0007669"/>
    <property type="project" value="UniProtKB-SubCell"/>
</dbReference>
<dbReference type="InterPro" id="IPR007318">
    <property type="entry name" value="Phopholipid_MeTrfase"/>
</dbReference>
<feature type="transmembrane region" description="Helical" evidence="5">
    <location>
        <begin position="75"/>
        <end position="108"/>
    </location>
</feature>
<reference evidence="6 7" key="1">
    <citation type="submission" date="2020-08" db="EMBL/GenBank/DDBJ databases">
        <title>Genomic Encyclopedia of Type Strains, Phase IV (KMG-IV): sequencing the most valuable type-strain genomes for metagenomic binning, comparative biology and taxonomic classification.</title>
        <authorList>
            <person name="Goeker M."/>
        </authorList>
    </citation>
    <scope>NUCLEOTIDE SEQUENCE [LARGE SCALE GENOMIC DNA]</scope>
    <source>
        <strain evidence="6 7">DSM 103733</strain>
    </source>
</reference>
<keyword evidence="7" id="KW-1185">Reference proteome</keyword>
<dbReference type="GO" id="GO:0008168">
    <property type="term" value="F:methyltransferase activity"/>
    <property type="evidence" value="ECO:0007669"/>
    <property type="project" value="UniProtKB-KW"/>
</dbReference>
<dbReference type="PANTHER" id="PTHR43847:SF1">
    <property type="entry name" value="BLL3993 PROTEIN"/>
    <property type="match status" value="1"/>
</dbReference>
<dbReference type="EMBL" id="JACHEK010000012">
    <property type="protein sequence ID" value="MBB6147075.1"/>
    <property type="molecule type" value="Genomic_DNA"/>
</dbReference>
<dbReference type="AlphaFoldDB" id="A0A841K248"/>
<comment type="caution">
    <text evidence="6">The sequence shown here is derived from an EMBL/GenBank/DDBJ whole genome shotgun (WGS) entry which is preliminary data.</text>
</comment>
<dbReference type="PANTHER" id="PTHR43847">
    <property type="entry name" value="BLL3993 PROTEIN"/>
    <property type="match status" value="1"/>
</dbReference>
<proteinExistence type="predicted"/>
<evidence type="ECO:0000256" key="3">
    <source>
        <dbReference type="ARBA" id="ARBA00022989"/>
    </source>
</evidence>
<keyword evidence="3 5" id="KW-1133">Transmembrane helix</keyword>
<dbReference type="Gene3D" id="1.20.120.1630">
    <property type="match status" value="1"/>
</dbReference>
<organism evidence="6 7">
    <name type="scientific">Silvibacterium bohemicum</name>
    <dbReference type="NCBI Taxonomy" id="1577686"/>
    <lineage>
        <taxon>Bacteria</taxon>
        <taxon>Pseudomonadati</taxon>
        <taxon>Acidobacteriota</taxon>
        <taxon>Terriglobia</taxon>
        <taxon>Terriglobales</taxon>
        <taxon>Acidobacteriaceae</taxon>
        <taxon>Silvibacterium</taxon>
    </lineage>
</organism>
<feature type="transmembrane region" description="Helical" evidence="5">
    <location>
        <begin position="34"/>
        <end position="54"/>
    </location>
</feature>
<dbReference type="InterPro" id="IPR052527">
    <property type="entry name" value="Metal_cation-efflux_comp"/>
</dbReference>
<keyword evidence="6" id="KW-0489">Methyltransferase</keyword>
<dbReference type="GO" id="GO:0032259">
    <property type="term" value="P:methylation"/>
    <property type="evidence" value="ECO:0007669"/>
    <property type="project" value="UniProtKB-KW"/>
</dbReference>
<keyword evidence="2 5" id="KW-0812">Transmembrane</keyword>
<sequence>MAGGWSRIAKRIRVPLGFAFAIFFLWLARPSLLFIGLSLLLVIPGLLLRAYASGYVKKNAELTMTGPYAYTRNPLYLGSMMIAFGFALASRSIWIALALAVLFAAIYIPVIQGEERFLRGAFAGFDDYAARVPRLLPRLSRAATPDNDGGGFSAALYRKHREYNALIGAVAIYTALALRLLFLR</sequence>
<evidence type="ECO:0000256" key="1">
    <source>
        <dbReference type="ARBA" id="ARBA00004127"/>
    </source>
</evidence>